<dbReference type="PANTHER" id="PTHR43581:SF4">
    <property type="entry name" value="ATP_GTP PHOSPHATASE"/>
    <property type="match status" value="1"/>
</dbReference>
<protein>
    <submittedName>
        <fullName evidence="2">ATP-binding protein</fullName>
    </submittedName>
</protein>
<dbReference type="AlphaFoldDB" id="A0AAJ6MNM5"/>
<sequence length="560" mass="64523">MELYFSQKMGVEDFDGIHLLQDHIGTNFKTPWNDFGFVILFKVYYVKDNKKEKLGNLRVLVKDVEDTSSYFLKNAIKTNDEKIYKINDVMNENVMVSLPTDIDYYKIISNIFPRDQADELLRLLCDASYFIGNNDIYKSWNGFSGALFRDNSSGDALLKTGYSIATGSYNINRRITFTADNFIDTIEPITFSFDNEVSFLREDVNLLIGKNGVGKTSLLGYIADSILGLNSNDTFPYFNKLLVVAYSPFESFKTELDIVKSRESKYKSNNNRFSLGRKLQGVNDYTYIGFKNKSGVFDLTWPKEYAANSIVNIIKYDNENFWWQDEEKNSRFKLLIETLSLAINFDSFRLWTDSGEEVILNKDSKEKRKILKKIDSKKGFEIIRQGKPIHLSSGQLMYAYMIPAIVSEMKDESLLILDEPELYLHPTLEMGLIKMLKSLLKDSSSYAIIATHSAVMAREVVRSGVKILREKAGVTKNDMPRIETYGESLDAIVGEVFDDYFQDRPYEIELEELLKKEDLNEVLDKYSENLGDEALAYLTSKLPYKNDENEDDEYIKMEPI</sequence>
<dbReference type="EMBL" id="CP096849">
    <property type="protein sequence ID" value="WMT68079.1"/>
    <property type="molecule type" value="Genomic_DNA"/>
</dbReference>
<dbReference type="PANTHER" id="PTHR43581">
    <property type="entry name" value="ATP/GTP PHOSPHATASE"/>
    <property type="match status" value="1"/>
</dbReference>
<dbReference type="InterPro" id="IPR003959">
    <property type="entry name" value="ATPase_AAA_core"/>
</dbReference>
<dbReference type="Proteomes" id="UP001228563">
    <property type="component" value="Chromosome"/>
</dbReference>
<keyword evidence="2" id="KW-0067">ATP-binding</keyword>
<dbReference type="Pfam" id="PF13304">
    <property type="entry name" value="AAA_21"/>
    <property type="match status" value="1"/>
</dbReference>
<evidence type="ECO:0000259" key="1">
    <source>
        <dbReference type="Pfam" id="PF13304"/>
    </source>
</evidence>
<dbReference type="GO" id="GO:0016887">
    <property type="term" value="F:ATP hydrolysis activity"/>
    <property type="evidence" value="ECO:0007669"/>
    <property type="project" value="InterPro"/>
</dbReference>
<keyword evidence="2" id="KW-0547">Nucleotide-binding</keyword>
<gene>
    <name evidence="2" type="ORF">M2B19_11150</name>
</gene>
<dbReference type="InterPro" id="IPR051396">
    <property type="entry name" value="Bact_Antivir_Def_Nuclease"/>
</dbReference>
<proteinExistence type="predicted"/>
<dbReference type="InterPro" id="IPR027417">
    <property type="entry name" value="P-loop_NTPase"/>
</dbReference>
<dbReference type="SUPFAM" id="SSF52540">
    <property type="entry name" value="P-loop containing nucleoside triphosphate hydrolases"/>
    <property type="match status" value="1"/>
</dbReference>
<organism evidence="2 3">
    <name type="scientific">Enterobacter kobei</name>
    <dbReference type="NCBI Taxonomy" id="208224"/>
    <lineage>
        <taxon>Bacteria</taxon>
        <taxon>Pseudomonadati</taxon>
        <taxon>Pseudomonadota</taxon>
        <taxon>Gammaproteobacteria</taxon>
        <taxon>Enterobacterales</taxon>
        <taxon>Enterobacteriaceae</taxon>
        <taxon>Enterobacter</taxon>
        <taxon>Enterobacter cloacae complex</taxon>
    </lineage>
</organism>
<name>A0AAJ6MNM5_9ENTR</name>
<feature type="domain" description="ATPase AAA-type core" evidence="1">
    <location>
        <begin position="204"/>
        <end position="454"/>
    </location>
</feature>
<dbReference type="Gene3D" id="3.40.50.300">
    <property type="entry name" value="P-loop containing nucleotide triphosphate hydrolases"/>
    <property type="match status" value="1"/>
</dbReference>
<evidence type="ECO:0000313" key="3">
    <source>
        <dbReference type="Proteomes" id="UP001228563"/>
    </source>
</evidence>
<accession>A0AAJ6MNM5</accession>
<reference evidence="2" key="1">
    <citation type="submission" date="2022-04" db="EMBL/GenBank/DDBJ databases">
        <title>Co-occurrence of mcr-9 and blaNDM-1 in multidrug-resistant Enterobacter kobei strain isolated from an infant with urinary infection.</title>
        <authorList>
            <person name="Zeng H."/>
        </authorList>
    </citation>
    <scope>NUCLEOTIDE SEQUENCE</scope>
    <source>
        <strain evidence="2">EC1382</strain>
    </source>
</reference>
<evidence type="ECO:0000313" key="2">
    <source>
        <dbReference type="EMBL" id="WMT68079.1"/>
    </source>
</evidence>
<dbReference type="GO" id="GO:0005524">
    <property type="term" value="F:ATP binding"/>
    <property type="evidence" value="ECO:0007669"/>
    <property type="project" value="UniProtKB-KW"/>
</dbReference>
<dbReference type="RefSeq" id="WP_045282038.1">
    <property type="nucleotide sequence ID" value="NZ_BRUA01000005.1"/>
</dbReference>